<proteinExistence type="predicted"/>
<sequence>MPPRKSDASRRSDVSNARFIVMDEEPSASTTPAKAAAAPAAAAAAGTPSSASAAKLTSSATPSSVPAPTPDSAAAAVAAKSTPATTEKKESQTHDKMAKADRDALTIEDLSLPKSIITRLAKGVLPPQTQIQANAVLAMGKSATVFINYLASQCVKPLLDPSEILCPNGQQCHPGAEAIFVRYRVKLTRIVNLSANEITTNAGKKTVSAEDVFKALDDIEFGFLREPLEQEFAKYTQIQNAKRTNYRNKVAAKKGGAGAAGTASADASLLSNPDDSVMTAASTDTAPRSKKARVDDSAMTVDVEADDAETEPEEEAEEEEDEEADEEEEEEEEDDHDDEGEGSSEEMHDALETKEGEGSDVDEALDGDESD</sequence>
<feature type="compositionally biased region" description="Basic and acidic residues" evidence="6">
    <location>
        <begin position="86"/>
        <end position="100"/>
    </location>
</feature>
<dbReference type="Gene3D" id="1.10.20.10">
    <property type="entry name" value="Histone, subunit A"/>
    <property type="match status" value="1"/>
</dbReference>
<dbReference type="GO" id="GO:0008623">
    <property type="term" value="C:CHRAC"/>
    <property type="evidence" value="ECO:0007669"/>
    <property type="project" value="TreeGrafter"/>
</dbReference>
<evidence type="ECO:0000256" key="4">
    <source>
        <dbReference type="ARBA" id="ARBA00039775"/>
    </source>
</evidence>
<protein>
    <recommendedName>
        <fullName evidence="4">DNA polymerase epsilon subunit D</fullName>
    </recommendedName>
    <alternativeName>
        <fullName evidence="5">DNA polymerase II subunit D</fullName>
    </alternativeName>
</protein>
<organism evidence="7 8">
    <name type="scientific">Colletotrichum salicis</name>
    <dbReference type="NCBI Taxonomy" id="1209931"/>
    <lineage>
        <taxon>Eukaryota</taxon>
        <taxon>Fungi</taxon>
        <taxon>Dikarya</taxon>
        <taxon>Ascomycota</taxon>
        <taxon>Pezizomycotina</taxon>
        <taxon>Sordariomycetes</taxon>
        <taxon>Hypocreomycetidae</taxon>
        <taxon>Glomerellales</taxon>
        <taxon>Glomerellaceae</taxon>
        <taxon>Colletotrichum</taxon>
        <taxon>Colletotrichum acutatum species complex</taxon>
    </lineage>
</organism>
<feature type="compositionally biased region" description="Basic and acidic residues" evidence="6">
    <location>
        <begin position="345"/>
        <end position="357"/>
    </location>
</feature>
<dbReference type="GO" id="GO:0046982">
    <property type="term" value="F:protein heterodimerization activity"/>
    <property type="evidence" value="ECO:0007669"/>
    <property type="project" value="InterPro"/>
</dbReference>
<dbReference type="AlphaFoldDB" id="A0A135UZ78"/>
<keyword evidence="2" id="KW-0235">DNA replication</keyword>
<evidence type="ECO:0000313" key="8">
    <source>
        <dbReference type="Proteomes" id="UP000070121"/>
    </source>
</evidence>
<evidence type="ECO:0000256" key="6">
    <source>
        <dbReference type="SAM" id="MobiDB-lite"/>
    </source>
</evidence>
<name>A0A135UZ78_9PEZI</name>
<feature type="region of interest" description="Disordered" evidence="6">
    <location>
        <begin position="256"/>
        <end position="371"/>
    </location>
</feature>
<feature type="compositionally biased region" description="Low complexity" evidence="6">
    <location>
        <begin position="27"/>
        <end position="85"/>
    </location>
</feature>
<feature type="compositionally biased region" description="Acidic residues" evidence="6">
    <location>
        <begin position="303"/>
        <end position="344"/>
    </location>
</feature>
<dbReference type="Proteomes" id="UP000070121">
    <property type="component" value="Unassembled WGS sequence"/>
</dbReference>
<dbReference type="GO" id="GO:0006272">
    <property type="term" value="P:leading strand elongation"/>
    <property type="evidence" value="ECO:0007669"/>
    <property type="project" value="TreeGrafter"/>
</dbReference>
<comment type="subcellular location">
    <subcellularLocation>
        <location evidence="1">Nucleus</location>
    </subcellularLocation>
</comment>
<dbReference type="EMBL" id="JFFI01000834">
    <property type="protein sequence ID" value="KXH65725.1"/>
    <property type="molecule type" value="Genomic_DNA"/>
</dbReference>
<dbReference type="SUPFAM" id="SSF47113">
    <property type="entry name" value="Histone-fold"/>
    <property type="match status" value="2"/>
</dbReference>
<feature type="compositionally biased region" description="Polar residues" evidence="6">
    <location>
        <begin position="269"/>
        <end position="286"/>
    </location>
</feature>
<comment type="caution">
    <text evidence="7">The sequence shown here is derived from an EMBL/GenBank/DDBJ whole genome shotgun (WGS) entry which is preliminary data.</text>
</comment>
<dbReference type="InterPro" id="IPR051377">
    <property type="entry name" value="DNA_Pol-Epsilon_Subunit"/>
</dbReference>
<dbReference type="GO" id="GO:0031490">
    <property type="term" value="F:chromatin DNA binding"/>
    <property type="evidence" value="ECO:0007669"/>
    <property type="project" value="TreeGrafter"/>
</dbReference>
<reference evidence="7 8" key="1">
    <citation type="submission" date="2014-02" db="EMBL/GenBank/DDBJ databases">
        <title>The genome sequence of Colletotrichum salicis CBS 607.94.</title>
        <authorList>
            <person name="Baroncelli R."/>
            <person name="Thon M.R."/>
        </authorList>
    </citation>
    <scope>NUCLEOTIDE SEQUENCE [LARGE SCALE GENOMIC DNA]</scope>
    <source>
        <strain evidence="7 8">CBS 607.94</strain>
    </source>
</reference>
<dbReference type="STRING" id="1209931.A0A135UZ78"/>
<gene>
    <name evidence="7" type="ORF">CSAL01_13313</name>
</gene>
<dbReference type="InterPro" id="IPR009072">
    <property type="entry name" value="Histone-fold"/>
</dbReference>
<feature type="region of interest" description="Disordered" evidence="6">
    <location>
        <begin position="1"/>
        <end position="100"/>
    </location>
</feature>
<feature type="compositionally biased region" description="Acidic residues" evidence="6">
    <location>
        <begin position="358"/>
        <end position="371"/>
    </location>
</feature>
<evidence type="ECO:0000256" key="3">
    <source>
        <dbReference type="ARBA" id="ARBA00023242"/>
    </source>
</evidence>
<keyword evidence="8" id="KW-1185">Reference proteome</keyword>
<evidence type="ECO:0000256" key="5">
    <source>
        <dbReference type="ARBA" id="ARBA00042096"/>
    </source>
</evidence>
<evidence type="ECO:0000256" key="2">
    <source>
        <dbReference type="ARBA" id="ARBA00022705"/>
    </source>
</evidence>
<dbReference type="GO" id="GO:0008622">
    <property type="term" value="C:epsilon DNA polymerase complex"/>
    <property type="evidence" value="ECO:0007669"/>
    <property type="project" value="TreeGrafter"/>
</dbReference>
<evidence type="ECO:0000256" key="1">
    <source>
        <dbReference type="ARBA" id="ARBA00004123"/>
    </source>
</evidence>
<accession>A0A135UZ78</accession>
<keyword evidence="3" id="KW-0539">Nucleus</keyword>
<dbReference type="GO" id="GO:0006974">
    <property type="term" value="P:DNA damage response"/>
    <property type="evidence" value="ECO:0007669"/>
    <property type="project" value="TreeGrafter"/>
</dbReference>
<dbReference type="PANTHER" id="PTHR46172:SF1">
    <property type="entry name" value="DNA POLYMERASE EPSILON SUBUNIT 3"/>
    <property type="match status" value="1"/>
</dbReference>
<dbReference type="CDD" id="cd22928">
    <property type="entry name" value="HFD_POLE3_DPB4"/>
    <property type="match status" value="1"/>
</dbReference>
<dbReference type="PANTHER" id="PTHR46172">
    <property type="entry name" value="DNA POLYMERASE EPSILON SUBUNIT 3"/>
    <property type="match status" value="1"/>
</dbReference>
<evidence type="ECO:0000313" key="7">
    <source>
        <dbReference type="EMBL" id="KXH65725.1"/>
    </source>
</evidence>
<dbReference type="OrthoDB" id="1707486at2759"/>
<feature type="compositionally biased region" description="Basic and acidic residues" evidence="6">
    <location>
        <begin position="1"/>
        <end position="13"/>
    </location>
</feature>
<dbReference type="GO" id="GO:0031507">
    <property type="term" value="P:heterochromatin formation"/>
    <property type="evidence" value="ECO:0007669"/>
    <property type="project" value="TreeGrafter"/>
</dbReference>